<protein>
    <submittedName>
        <fullName evidence="2">Uncharacterized protein</fullName>
    </submittedName>
</protein>
<organism evidence="2">
    <name type="scientific">Arundo donax</name>
    <name type="common">Giant reed</name>
    <name type="synonym">Donax arundinaceus</name>
    <dbReference type="NCBI Taxonomy" id="35708"/>
    <lineage>
        <taxon>Eukaryota</taxon>
        <taxon>Viridiplantae</taxon>
        <taxon>Streptophyta</taxon>
        <taxon>Embryophyta</taxon>
        <taxon>Tracheophyta</taxon>
        <taxon>Spermatophyta</taxon>
        <taxon>Magnoliopsida</taxon>
        <taxon>Liliopsida</taxon>
        <taxon>Poales</taxon>
        <taxon>Poaceae</taxon>
        <taxon>PACMAD clade</taxon>
        <taxon>Arundinoideae</taxon>
        <taxon>Arundineae</taxon>
        <taxon>Arundo</taxon>
    </lineage>
</organism>
<evidence type="ECO:0000256" key="1">
    <source>
        <dbReference type="SAM" id="MobiDB-lite"/>
    </source>
</evidence>
<reference evidence="2" key="2">
    <citation type="journal article" date="2015" name="Data Brief">
        <title>Shoot transcriptome of the giant reed, Arundo donax.</title>
        <authorList>
            <person name="Barrero R.A."/>
            <person name="Guerrero F.D."/>
            <person name="Moolhuijzen P."/>
            <person name="Goolsby J.A."/>
            <person name="Tidwell J."/>
            <person name="Bellgard S.E."/>
            <person name="Bellgard M.I."/>
        </authorList>
    </citation>
    <scope>NUCLEOTIDE SEQUENCE</scope>
    <source>
        <tissue evidence="2">Shoot tissue taken approximately 20 cm above the soil surface</tissue>
    </source>
</reference>
<proteinExistence type="predicted"/>
<reference evidence="2" key="1">
    <citation type="submission" date="2014-09" db="EMBL/GenBank/DDBJ databases">
        <authorList>
            <person name="Magalhaes I.L.F."/>
            <person name="Oliveira U."/>
            <person name="Santos F.R."/>
            <person name="Vidigal T.H.D.A."/>
            <person name="Brescovit A.D."/>
            <person name="Santos A.J."/>
        </authorList>
    </citation>
    <scope>NUCLEOTIDE SEQUENCE</scope>
    <source>
        <tissue evidence="2">Shoot tissue taken approximately 20 cm above the soil surface</tissue>
    </source>
</reference>
<evidence type="ECO:0000313" key="2">
    <source>
        <dbReference type="EMBL" id="JAE21132.1"/>
    </source>
</evidence>
<dbReference type="AlphaFoldDB" id="A0A0A9G9K4"/>
<feature type="region of interest" description="Disordered" evidence="1">
    <location>
        <begin position="20"/>
        <end position="39"/>
    </location>
</feature>
<dbReference type="EMBL" id="GBRH01176764">
    <property type="protein sequence ID" value="JAE21132.1"/>
    <property type="molecule type" value="Transcribed_RNA"/>
</dbReference>
<accession>A0A0A9G9K4</accession>
<sequence>MYIYICILYNSLDVEYYSTPQPTPTHALNPTESTRRQPNPTTIQFWSRRKMAPLQGMMVGPVSVALFPSREYIHRFLSATVDCG</sequence>
<name>A0A0A9G9K4_ARUDO</name>